<accession>A0ACB8Y9T3</accession>
<dbReference type="Proteomes" id="UP001055879">
    <property type="component" value="Linkage Group LG13"/>
</dbReference>
<gene>
    <name evidence="1" type="ORF">L6452_36255</name>
</gene>
<proteinExistence type="predicted"/>
<reference evidence="2" key="1">
    <citation type="journal article" date="2022" name="Mol. Ecol. Resour.">
        <title>The genomes of chicory, endive, great burdock and yacon provide insights into Asteraceae palaeo-polyploidization history and plant inulin production.</title>
        <authorList>
            <person name="Fan W."/>
            <person name="Wang S."/>
            <person name="Wang H."/>
            <person name="Wang A."/>
            <person name="Jiang F."/>
            <person name="Liu H."/>
            <person name="Zhao H."/>
            <person name="Xu D."/>
            <person name="Zhang Y."/>
        </authorList>
    </citation>
    <scope>NUCLEOTIDE SEQUENCE [LARGE SCALE GENOMIC DNA]</scope>
    <source>
        <strain evidence="2">cv. Niubang</strain>
    </source>
</reference>
<dbReference type="EMBL" id="CM042059">
    <property type="protein sequence ID" value="KAI3681459.1"/>
    <property type="molecule type" value="Genomic_DNA"/>
</dbReference>
<evidence type="ECO:0000313" key="1">
    <source>
        <dbReference type="EMBL" id="KAI3681459.1"/>
    </source>
</evidence>
<sequence>MARLLTGILDPRRPPCRSTFSRGITILQVSSGSSESGNPTSLPALESSSSIESWATFRAEIAAENEAEIYARIRSLQSHYYYNLPPQNNPGEYEGLVRDHLDQALDNLWVILQDYHLPSLRALEDESTLYKLDDPGLLCGLVLTVALSNLEVFLNWKSKNKSLHFFGGAEQSKNETDQMIVLEWLFLTVAPCDAAEPWQLGYQDRWGIPSSLVCEFQAATAPIAALEVLRVLSLPTSRHHLAGSCRYQQREKTTKWKQQLTMALGGPRQRPRRKGDRSNSWRAIPVRDREQDSKRAYLCSLLLHQARKFKDNCRSVAT</sequence>
<organism evidence="1 2">
    <name type="scientific">Arctium lappa</name>
    <name type="common">Greater burdock</name>
    <name type="synonym">Lappa major</name>
    <dbReference type="NCBI Taxonomy" id="4217"/>
    <lineage>
        <taxon>Eukaryota</taxon>
        <taxon>Viridiplantae</taxon>
        <taxon>Streptophyta</taxon>
        <taxon>Embryophyta</taxon>
        <taxon>Tracheophyta</taxon>
        <taxon>Spermatophyta</taxon>
        <taxon>Magnoliopsida</taxon>
        <taxon>eudicotyledons</taxon>
        <taxon>Gunneridae</taxon>
        <taxon>Pentapetalae</taxon>
        <taxon>asterids</taxon>
        <taxon>campanulids</taxon>
        <taxon>Asterales</taxon>
        <taxon>Asteraceae</taxon>
        <taxon>Carduoideae</taxon>
        <taxon>Cardueae</taxon>
        <taxon>Arctiinae</taxon>
        <taxon>Arctium</taxon>
    </lineage>
</organism>
<name>A0ACB8Y9T3_ARCLA</name>
<keyword evidence="2" id="KW-1185">Reference proteome</keyword>
<reference evidence="1 2" key="2">
    <citation type="journal article" date="2022" name="Mol. Ecol. Resour.">
        <title>The genomes of chicory, endive, great burdock and yacon provide insights into Asteraceae paleo-polyploidization history and plant inulin production.</title>
        <authorList>
            <person name="Fan W."/>
            <person name="Wang S."/>
            <person name="Wang H."/>
            <person name="Wang A."/>
            <person name="Jiang F."/>
            <person name="Liu H."/>
            <person name="Zhao H."/>
            <person name="Xu D."/>
            <person name="Zhang Y."/>
        </authorList>
    </citation>
    <scope>NUCLEOTIDE SEQUENCE [LARGE SCALE GENOMIC DNA]</scope>
    <source>
        <strain evidence="2">cv. Niubang</strain>
    </source>
</reference>
<evidence type="ECO:0000313" key="2">
    <source>
        <dbReference type="Proteomes" id="UP001055879"/>
    </source>
</evidence>
<protein>
    <submittedName>
        <fullName evidence="1">Uncharacterized protein</fullName>
    </submittedName>
</protein>
<comment type="caution">
    <text evidence="1">The sequence shown here is derived from an EMBL/GenBank/DDBJ whole genome shotgun (WGS) entry which is preliminary data.</text>
</comment>